<organism evidence="1 2">
    <name type="scientific">Phaseolus coccineus</name>
    <name type="common">Scarlet runner bean</name>
    <name type="synonym">Phaseolus multiflorus</name>
    <dbReference type="NCBI Taxonomy" id="3886"/>
    <lineage>
        <taxon>Eukaryota</taxon>
        <taxon>Viridiplantae</taxon>
        <taxon>Streptophyta</taxon>
        <taxon>Embryophyta</taxon>
        <taxon>Tracheophyta</taxon>
        <taxon>Spermatophyta</taxon>
        <taxon>Magnoliopsida</taxon>
        <taxon>eudicotyledons</taxon>
        <taxon>Gunneridae</taxon>
        <taxon>Pentapetalae</taxon>
        <taxon>rosids</taxon>
        <taxon>fabids</taxon>
        <taxon>Fabales</taxon>
        <taxon>Fabaceae</taxon>
        <taxon>Papilionoideae</taxon>
        <taxon>50 kb inversion clade</taxon>
        <taxon>NPAAA clade</taxon>
        <taxon>indigoferoid/millettioid clade</taxon>
        <taxon>Phaseoleae</taxon>
        <taxon>Phaseolus</taxon>
    </lineage>
</organism>
<reference evidence="1 2" key="1">
    <citation type="submission" date="2024-01" db="EMBL/GenBank/DDBJ databases">
        <title>The genomes of 5 underutilized Papilionoideae crops provide insights into root nodulation and disease resistanc.</title>
        <authorList>
            <person name="Jiang F."/>
        </authorList>
    </citation>
    <scope>NUCLEOTIDE SEQUENCE [LARGE SCALE GENOMIC DNA]</scope>
    <source>
        <strain evidence="1">JINMINGXINNONG_FW02</strain>
        <tissue evidence="1">Leaves</tissue>
    </source>
</reference>
<dbReference type="EMBL" id="JAYMYR010000011">
    <property type="protein sequence ID" value="KAK7331563.1"/>
    <property type="molecule type" value="Genomic_DNA"/>
</dbReference>
<keyword evidence="2" id="KW-1185">Reference proteome</keyword>
<evidence type="ECO:0000313" key="1">
    <source>
        <dbReference type="EMBL" id="KAK7331563.1"/>
    </source>
</evidence>
<dbReference type="AlphaFoldDB" id="A0AAN9QHE9"/>
<gene>
    <name evidence="1" type="ORF">VNO80_28299</name>
</gene>
<dbReference type="Proteomes" id="UP001374584">
    <property type="component" value="Unassembled WGS sequence"/>
</dbReference>
<evidence type="ECO:0000313" key="2">
    <source>
        <dbReference type="Proteomes" id="UP001374584"/>
    </source>
</evidence>
<proteinExistence type="predicted"/>
<comment type="caution">
    <text evidence="1">The sequence shown here is derived from an EMBL/GenBank/DDBJ whole genome shotgun (WGS) entry which is preliminary data.</text>
</comment>
<sequence length="78" mass="8501">MRGKKQCGENPSSATLQVSPFYHRLCSSSQWFIPGICNSPNKDPIHGLTTMLNRGQSSDNDISQVGSVMMVSDVHGSF</sequence>
<protein>
    <submittedName>
        <fullName evidence="1">Uncharacterized protein</fullName>
    </submittedName>
</protein>
<name>A0AAN9QHE9_PHACN</name>
<accession>A0AAN9QHE9</accession>